<evidence type="ECO:0000313" key="2">
    <source>
        <dbReference type="Proteomes" id="UP000240317"/>
    </source>
</evidence>
<name>A0A2T3W4B4_9DEIO</name>
<sequence>MSITLDALKAEAHALTAAAKARQESLAHKTALNTVARRNGYANYEAARHHLKVTRPTRPDHPPLNPTYFDLITVRRPPGASPPPTLEHLYLPYTVGLARQLATLRDTPEWRDGLAAGTVVPQPREADYTYLDHRQGLIGEWLLAVARSSDPSWHHVYHLTRLSPQALHTHLAALLDFETRFTPMRAGFDGIPGEIAVQRAQRELAQLFQAPSRDPRVTVAPLLALCTLALTPEALQRATDSLIRGGLGRLDARTAGVRWQPREGLMREDRLQTFEEASRAYMLTTGNPHSDPLTNDDQYVRSLWDQAAAALTGQDPQQVLLRVGHDLLNGALPGEPDVEAMAGPLLAGMTRHFFSGRPSPEPWGDLRTLTWTGQDTVHSVQDRVMFPISGAQAVRNQWQNFRYRAQTRAAWAWLPAAVTAWPTWAPSDQAAQHIDRIRPGLP</sequence>
<protein>
    <submittedName>
        <fullName evidence="1">Uncharacterized protein</fullName>
    </submittedName>
</protein>
<accession>A0A2T3W4B4</accession>
<dbReference type="AlphaFoldDB" id="A0A2T3W4B4"/>
<dbReference type="EMBL" id="PYSV01000024">
    <property type="protein sequence ID" value="PTA66603.1"/>
    <property type="molecule type" value="Genomic_DNA"/>
</dbReference>
<dbReference type="Proteomes" id="UP000240317">
    <property type="component" value="Unassembled WGS sequence"/>
</dbReference>
<keyword evidence="2" id="KW-1185">Reference proteome</keyword>
<proteinExistence type="predicted"/>
<comment type="caution">
    <text evidence="1">The sequence shown here is derived from an EMBL/GenBank/DDBJ whole genome shotgun (WGS) entry which is preliminary data.</text>
</comment>
<evidence type="ECO:0000313" key="1">
    <source>
        <dbReference type="EMBL" id="PTA66603.1"/>
    </source>
</evidence>
<dbReference type="RefSeq" id="WP_107139339.1">
    <property type="nucleotide sequence ID" value="NZ_PYSV01000024.1"/>
</dbReference>
<gene>
    <name evidence="1" type="ORF">C8263_17020</name>
</gene>
<organism evidence="1 2">
    <name type="scientific">Deinococcus arcticus</name>
    <dbReference type="NCBI Taxonomy" id="2136176"/>
    <lineage>
        <taxon>Bacteria</taxon>
        <taxon>Thermotogati</taxon>
        <taxon>Deinococcota</taxon>
        <taxon>Deinococci</taxon>
        <taxon>Deinococcales</taxon>
        <taxon>Deinococcaceae</taxon>
        <taxon>Deinococcus</taxon>
    </lineage>
</organism>
<reference evidence="1 2" key="1">
    <citation type="submission" date="2018-03" db="EMBL/GenBank/DDBJ databases">
        <title>Draft genome of Deinococcus sp. OD32.</title>
        <authorList>
            <person name="Wang X.-P."/>
            <person name="Du Z.-J."/>
        </authorList>
    </citation>
    <scope>NUCLEOTIDE SEQUENCE [LARGE SCALE GENOMIC DNA]</scope>
    <source>
        <strain evidence="1 2">OD32</strain>
    </source>
</reference>